<feature type="signal peptide" evidence="1">
    <location>
        <begin position="1"/>
        <end position="22"/>
    </location>
</feature>
<dbReference type="Proteomes" id="UP000032417">
    <property type="component" value="Chromosome 1"/>
</dbReference>
<evidence type="ECO:0000256" key="1">
    <source>
        <dbReference type="SAM" id="SignalP"/>
    </source>
</evidence>
<dbReference type="PROSITE" id="PS51257">
    <property type="entry name" value="PROKAR_LIPOPROTEIN"/>
    <property type="match status" value="1"/>
</dbReference>
<keyword evidence="4" id="KW-1185">Reference proteome</keyword>
<dbReference type="Pfam" id="PF04972">
    <property type="entry name" value="BON"/>
    <property type="match status" value="2"/>
</dbReference>
<dbReference type="KEGG" id="pbt:ING2E5B_0940"/>
<dbReference type="Gene3D" id="3.40.1520.20">
    <property type="match status" value="1"/>
</dbReference>
<dbReference type="AlphaFoldDB" id="A0A098BZU6"/>
<protein>
    <recommendedName>
        <fullName evidence="2">BON domain-containing protein</fullName>
    </recommendedName>
</protein>
<dbReference type="InterPro" id="IPR007055">
    <property type="entry name" value="BON_dom"/>
</dbReference>
<dbReference type="HOGENOM" id="CLU_134907_0_0_10"/>
<dbReference type="STRING" id="1562970.ING2E5B_0940"/>
<feature type="chain" id="PRO_5001932985" description="BON domain-containing protein" evidence="1">
    <location>
        <begin position="23"/>
        <end position="161"/>
    </location>
</feature>
<feature type="domain" description="BON" evidence="2">
    <location>
        <begin position="27"/>
        <end position="93"/>
    </location>
</feature>
<sequence length="161" mass="16893">MKLLRSLSILTLILTLGLGAVSCNNVNDADIQQAAQEALNANPDLTGVMVTVQNKVATLTGTVQDEATRAYAESAVSGLENVVSVINQIVVIPPAPDFSALDSAINASLADALKDHPKISAIVQDGIITINGEIKQSELPVLMEKLNALNPQQIINNATIN</sequence>
<dbReference type="PROSITE" id="PS50914">
    <property type="entry name" value="BON"/>
    <property type="match status" value="1"/>
</dbReference>
<proteinExistence type="predicted"/>
<evidence type="ECO:0000313" key="3">
    <source>
        <dbReference type="EMBL" id="CEA15696.1"/>
    </source>
</evidence>
<accession>A0A098BZU6</accession>
<name>A0A098BZU6_9BACT</name>
<dbReference type="OrthoDB" id="1097785at2"/>
<reference evidence="3 4" key="1">
    <citation type="submission" date="2014-08" db="EMBL/GenBank/DDBJ databases">
        <authorList>
            <person name="Wibberg D."/>
        </authorList>
    </citation>
    <scope>NUCLEOTIDE SEQUENCE [LARGE SCALE GENOMIC DNA]</scope>
    <source>
        <strain evidence="4">ING2-E5B</strain>
    </source>
</reference>
<gene>
    <name evidence="3" type="ORF">ING2E5B_0940</name>
</gene>
<keyword evidence="1" id="KW-0732">Signal</keyword>
<evidence type="ECO:0000313" key="4">
    <source>
        <dbReference type="Proteomes" id="UP000032417"/>
    </source>
</evidence>
<organism evidence="3 4">
    <name type="scientific">Fermentimonas caenicola</name>
    <dbReference type="NCBI Taxonomy" id="1562970"/>
    <lineage>
        <taxon>Bacteria</taxon>
        <taxon>Pseudomonadati</taxon>
        <taxon>Bacteroidota</taxon>
        <taxon>Bacteroidia</taxon>
        <taxon>Bacteroidales</taxon>
        <taxon>Dysgonomonadaceae</taxon>
        <taxon>Fermentimonas</taxon>
    </lineage>
</organism>
<evidence type="ECO:0000259" key="2">
    <source>
        <dbReference type="PROSITE" id="PS50914"/>
    </source>
</evidence>
<dbReference type="EMBL" id="LN515532">
    <property type="protein sequence ID" value="CEA15696.1"/>
    <property type="molecule type" value="Genomic_DNA"/>
</dbReference>